<sequence>GEICTGGSNCDSGVCTCPVGTVNLQGYCQTTKGKSINPLLKPQTVPPTRTRSDSVFSAHSTMSNPSHLFSSAPGGSCETAPECTGGSTCMGGTCLCPSGFTKPGEACKL</sequence>
<dbReference type="AlphaFoldDB" id="A0AAV5WM24"/>
<feature type="compositionally biased region" description="Polar residues" evidence="1">
    <location>
        <begin position="46"/>
        <end position="61"/>
    </location>
</feature>
<dbReference type="Pfam" id="PF01683">
    <property type="entry name" value="EB"/>
    <property type="match status" value="1"/>
</dbReference>
<keyword evidence="4" id="KW-1185">Reference proteome</keyword>
<feature type="non-terminal residue" evidence="3">
    <location>
        <position position="109"/>
    </location>
</feature>
<evidence type="ECO:0000259" key="2">
    <source>
        <dbReference type="Pfam" id="PF01683"/>
    </source>
</evidence>
<name>A0AAV5WM24_9BILA</name>
<dbReference type="Proteomes" id="UP001432322">
    <property type="component" value="Unassembled WGS sequence"/>
</dbReference>
<gene>
    <name evidence="3" type="ORF">PFISCL1PPCAC_23081</name>
</gene>
<feature type="non-terminal residue" evidence="3">
    <location>
        <position position="1"/>
    </location>
</feature>
<evidence type="ECO:0000256" key="1">
    <source>
        <dbReference type="SAM" id="MobiDB-lite"/>
    </source>
</evidence>
<reference evidence="3" key="1">
    <citation type="submission" date="2023-10" db="EMBL/GenBank/DDBJ databases">
        <title>Genome assembly of Pristionchus species.</title>
        <authorList>
            <person name="Yoshida K."/>
            <person name="Sommer R.J."/>
        </authorList>
    </citation>
    <scope>NUCLEOTIDE SEQUENCE</scope>
    <source>
        <strain evidence="3">RS5133</strain>
    </source>
</reference>
<organism evidence="3 4">
    <name type="scientific">Pristionchus fissidentatus</name>
    <dbReference type="NCBI Taxonomy" id="1538716"/>
    <lineage>
        <taxon>Eukaryota</taxon>
        <taxon>Metazoa</taxon>
        <taxon>Ecdysozoa</taxon>
        <taxon>Nematoda</taxon>
        <taxon>Chromadorea</taxon>
        <taxon>Rhabditida</taxon>
        <taxon>Rhabditina</taxon>
        <taxon>Diplogasteromorpha</taxon>
        <taxon>Diplogasteroidea</taxon>
        <taxon>Neodiplogasteridae</taxon>
        <taxon>Pristionchus</taxon>
    </lineage>
</organism>
<comment type="caution">
    <text evidence="3">The sequence shown here is derived from an EMBL/GenBank/DDBJ whole genome shotgun (WGS) entry which is preliminary data.</text>
</comment>
<dbReference type="InterPro" id="IPR006149">
    <property type="entry name" value="EB_dom"/>
</dbReference>
<evidence type="ECO:0000313" key="3">
    <source>
        <dbReference type="EMBL" id="GMT31784.1"/>
    </source>
</evidence>
<evidence type="ECO:0000313" key="4">
    <source>
        <dbReference type="Proteomes" id="UP001432322"/>
    </source>
</evidence>
<feature type="region of interest" description="Disordered" evidence="1">
    <location>
        <begin position="39"/>
        <end position="61"/>
    </location>
</feature>
<proteinExistence type="predicted"/>
<feature type="domain" description="EB" evidence="2">
    <location>
        <begin position="71"/>
        <end position="107"/>
    </location>
</feature>
<accession>A0AAV5WM24</accession>
<protein>
    <recommendedName>
        <fullName evidence="2">EB domain-containing protein</fullName>
    </recommendedName>
</protein>
<dbReference type="EMBL" id="BTSY01000006">
    <property type="protein sequence ID" value="GMT31784.1"/>
    <property type="molecule type" value="Genomic_DNA"/>
</dbReference>